<dbReference type="EMBL" id="FMXQ01000002">
    <property type="protein sequence ID" value="SDB11956.1"/>
    <property type="molecule type" value="Genomic_DNA"/>
</dbReference>
<dbReference type="GO" id="GO:0006605">
    <property type="term" value="P:protein targeting"/>
    <property type="evidence" value="ECO:0007669"/>
    <property type="project" value="UniProtKB-UniRule"/>
</dbReference>
<dbReference type="GO" id="GO:0065002">
    <property type="term" value="P:intracellular protein transmembrane transport"/>
    <property type="evidence" value="ECO:0007669"/>
    <property type="project" value="UniProtKB-UniRule"/>
</dbReference>
<dbReference type="PANTHER" id="PTHR30081">
    <property type="entry name" value="PROTEIN-EXPORT MEMBRANE PROTEIN SEC"/>
    <property type="match status" value="1"/>
</dbReference>
<gene>
    <name evidence="12" type="primary">secF</name>
    <name evidence="14" type="ORF">SAMN02982931_00872</name>
</gene>
<dbReference type="GO" id="GO:0015450">
    <property type="term" value="F:protein-transporting ATPase activity"/>
    <property type="evidence" value="ECO:0007669"/>
    <property type="project" value="InterPro"/>
</dbReference>
<dbReference type="GO" id="GO:0005886">
    <property type="term" value="C:plasma membrane"/>
    <property type="evidence" value="ECO:0007669"/>
    <property type="project" value="UniProtKB-SubCell"/>
</dbReference>
<dbReference type="OrthoDB" id="9774769at2"/>
<protein>
    <recommendedName>
        <fullName evidence="12">Protein-export membrane protein SecF</fullName>
    </recommendedName>
</protein>
<dbReference type="SUPFAM" id="SSF82866">
    <property type="entry name" value="Multidrug efflux transporter AcrB transmembrane domain"/>
    <property type="match status" value="1"/>
</dbReference>
<dbReference type="InterPro" id="IPR048634">
    <property type="entry name" value="SecD_SecF_C"/>
</dbReference>
<dbReference type="RefSeq" id="WP_090875016.1">
    <property type="nucleotide sequence ID" value="NZ_FMXQ01000002.1"/>
</dbReference>
<dbReference type="NCBIfam" id="TIGR00916">
    <property type="entry name" value="2A0604s01"/>
    <property type="match status" value="1"/>
</dbReference>
<evidence type="ECO:0000256" key="9">
    <source>
        <dbReference type="ARBA" id="ARBA00059018"/>
    </source>
</evidence>
<evidence type="ECO:0000259" key="13">
    <source>
        <dbReference type="Pfam" id="PF02355"/>
    </source>
</evidence>
<evidence type="ECO:0000256" key="6">
    <source>
        <dbReference type="ARBA" id="ARBA00022989"/>
    </source>
</evidence>
<keyword evidence="4 12" id="KW-0812">Transmembrane</keyword>
<keyword evidence="5 12" id="KW-0653">Protein transport</keyword>
<comment type="similarity">
    <text evidence="11">In the N-terminal section; belongs to the SecD/SecF family. SecD subfamily.</text>
</comment>
<dbReference type="Proteomes" id="UP000199071">
    <property type="component" value="Unassembled WGS sequence"/>
</dbReference>
<feature type="transmembrane region" description="Helical" evidence="12">
    <location>
        <begin position="194"/>
        <end position="218"/>
    </location>
</feature>
<dbReference type="InterPro" id="IPR022645">
    <property type="entry name" value="SecD/SecF_bac"/>
</dbReference>
<feature type="transmembrane region" description="Helical" evidence="12">
    <location>
        <begin position="273"/>
        <end position="296"/>
    </location>
</feature>
<evidence type="ECO:0000256" key="1">
    <source>
        <dbReference type="ARBA" id="ARBA00004651"/>
    </source>
</evidence>
<evidence type="ECO:0000256" key="5">
    <source>
        <dbReference type="ARBA" id="ARBA00022927"/>
    </source>
</evidence>
<dbReference type="STRING" id="665467.SAMN02982931_00872"/>
<evidence type="ECO:0000256" key="10">
    <source>
        <dbReference type="ARBA" id="ARBA00060856"/>
    </source>
</evidence>
<dbReference type="InterPro" id="IPR005665">
    <property type="entry name" value="SecF_bac"/>
</dbReference>
<dbReference type="Pfam" id="PF02355">
    <property type="entry name" value="SecD_SecF_C"/>
    <property type="match status" value="1"/>
</dbReference>
<comment type="subcellular location">
    <subcellularLocation>
        <location evidence="1 12">Cell membrane</location>
        <topology evidence="1 12">Multi-pass membrane protein</topology>
    </subcellularLocation>
</comment>
<dbReference type="InterPro" id="IPR022813">
    <property type="entry name" value="SecD/SecF_arch_bac"/>
</dbReference>
<dbReference type="InterPro" id="IPR055344">
    <property type="entry name" value="SecD_SecF_C_bact"/>
</dbReference>
<evidence type="ECO:0000313" key="14">
    <source>
        <dbReference type="EMBL" id="SDB11956.1"/>
    </source>
</evidence>
<accession>A0A1G6AU76</accession>
<feature type="transmembrane region" description="Helical" evidence="12">
    <location>
        <begin position="246"/>
        <end position="267"/>
    </location>
</feature>
<feature type="transmembrane region" description="Helical" evidence="12">
    <location>
        <begin position="21"/>
        <end position="40"/>
    </location>
</feature>
<evidence type="ECO:0000256" key="3">
    <source>
        <dbReference type="ARBA" id="ARBA00022475"/>
    </source>
</evidence>
<comment type="function">
    <text evidence="9 12">Part of the Sec protein translocase complex. Interacts with the SecYEG preprotein conducting channel. SecDF uses the proton motive force (PMF) to complete protein translocation after the ATP-dependent function of SecA.</text>
</comment>
<feature type="transmembrane region" description="Helical" evidence="12">
    <location>
        <begin position="167"/>
        <end position="188"/>
    </location>
</feature>
<evidence type="ECO:0000256" key="8">
    <source>
        <dbReference type="ARBA" id="ARBA00023136"/>
    </source>
</evidence>
<evidence type="ECO:0000256" key="12">
    <source>
        <dbReference type="HAMAP-Rule" id="MF_01464"/>
    </source>
</evidence>
<evidence type="ECO:0000256" key="2">
    <source>
        <dbReference type="ARBA" id="ARBA00022448"/>
    </source>
</evidence>
<evidence type="ECO:0000313" key="15">
    <source>
        <dbReference type="Proteomes" id="UP000199071"/>
    </source>
</evidence>
<dbReference type="GO" id="GO:0043952">
    <property type="term" value="P:protein transport by the Sec complex"/>
    <property type="evidence" value="ECO:0007669"/>
    <property type="project" value="UniProtKB-UniRule"/>
</dbReference>
<comment type="similarity">
    <text evidence="10">In the C-terminal section; belongs to the SecD/SecF family. SecF subfamily.</text>
</comment>
<keyword evidence="8 12" id="KW-0472">Membrane</keyword>
<feature type="domain" description="Protein export membrane protein SecD/SecF C-terminal" evidence="13">
    <location>
        <begin position="118"/>
        <end position="297"/>
    </location>
</feature>
<dbReference type="AlphaFoldDB" id="A0A1G6AU76"/>
<keyword evidence="6 12" id="KW-1133">Transmembrane helix</keyword>
<keyword evidence="3 12" id="KW-1003">Cell membrane</keyword>
<reference evidence="14 15" key="1">
    <citation type="submission" date="2016-10" db="EMBL/GenBank/DDBJ databases">
        <authorList>
            <person name="de Groot N.N."/>
        </authorList>
    </citation>
    <scope>NUCLEOTIDE SEQUENCE [LARGE SCALE GENOMIC DNA]</scope>
    <source>
        <strain evidence="14 15">ATCC 35022</strain>
    </source>
</reference>
<sequence length="316" mass="34842">MRRLRLIPDGTHFRFMWMRRINFPVSVALAILSVVIFIGIGPQYGIDFRGGTLLELKPTSETTTLASIRSTLEGLELGDVQVQEVSDLTSGTNILVRIQQQEGGDEAQQEALVKVREALGDTVDFRRIEVVGPRVSGELAYNGAMALLLAMVGILIYIWFRFEWQFAVGAIICTAHDVLMTLGFFTVLQLEFNLSSIAALLTIVGYSLNDTVVVYDRIRENLRKFKKMPLTELIDRSINETLARTVTTSLTTILALVALLIFGGSVIRSFVASMIFGIVIGTYSSIFIAAPLLIFFKIRPAPSSDEGSETAEPAEA</sequence>
<dbReference type="InterPro" id="IPR022646">
    <property type="entry name" value="SecD/SecF_CS"/>
</dbReference>
<evidence type="ECO:0000256" key="4">
    <source>
        <dbReference type="ARBA" id="ARBA00022692"/>
    </source>
</evidence>
<name>A0A1G6AU76_9HYPH</name>
<keyword evidence="15" id="KW-1185">Reference proteome</keyword>
<keyword evidence="2 12" id="KW-0813">Transport</keyword>
<evidence type="ECO:0000256" key="7">
    <source>
        <dbReference type="ARBA" id="ARBA00023010"/>
    </source>
</evidence>
<feature type="transmembrane region" description="Helical" evidence="12">
    <location>
        <begin position="139"/>
        <end position="160"/>
    </location>
</feature>
<dbReference type="Gene3D" id="1.20.1640.10">
    <property type="entry name" value="Multidrug efflux transporter AcrB transmembrane domain"/>
    <property type="match status" value="1"/>
</dbReference>
<comment type="similarity">
    <text evidence="12">Belongs to the SecD/SecF family. SecF subfamily.</text>
</comment>
<dbReference type="Pfam" id="PF07549">
    <property type="entry name" value="Sec_GG"/>
    <property type="match status" value="1"/>
</dbReference>
<proteinExistence type="inferred from homology"/>
<comment type="subunit">
    <text evidence="12">Forms a complex with SecD. Part of the essential Sec protein translocation apparatus which comprises SecA, SecYEG and auxiliary proteins SecDF-YajC and YidC.</text>
</comment>
<dbReference type="HAMAP" id="MF_01464_B">
    <property type="entry name" value="SecF_B"/>
    <property type="match status" value="1"/>
</dbReference>
<evidence type="ECO:0000256" key="11">
    <source>
        <dbReference type="ARBA" id="ARBA00061053"/>
    </source>
</evidence>
<dbReference type="FunFam" id="1.20.1640.10:FF:000024">
    <property type="entry name" value="Multifunctional fusion protein"/>
    <property type="match status" value="1"/>
</dbReference>
<dbReference type="NCBIfam" id="TIGR00966">
    <property type="entry name" value="transloc_SecF"/>
    <property type="match status" value="1"/>
</dbReference>
<keyword evidence="7 12" id="KW-0811">Translocation</keyword>
<organism evidence="14 15">
    <name type="scientific">Bauldia litoralis</name>
    <dbReference type="NCBI Taxonomy" id="665467"/>
    <lineage>
        <taxon>Bacteria</taxon>
        <taxon>Pseudomonadati</taxon>
        <taxon>Pseudomonadota</taxon>
        <taxon>Alphaproteobacteria</taxon>
        <taxon>Hyphomicrobiales</taxon>
        <taxon>Kaistiaceae</taxon>
        <taxon>Bauldia</taxon>
    </lineage>
</organism>
<dbReference type="PANTHER" id="PTHR30081:SF8">
    <property type="entry name" value="PROTEIN TRANSLOCASE SUBUNIT SECF"/>
    <property type="match status" value="1"/>
</dbReference>
<dbReference type="PRINTS" id="PR01755">
    <property type="entry name" value="SECFTRNLCASE"/>
</dbReference>